<evidence type="ECO:0000313" key="2">
    <source>
        <dbReference type="EMBL" id="KKS78843.1"/>
    </source>
</evidence>
<feature type="domain" description="AAA+ ATPase" evidence="1">
    <location>
        <begin position="57"/>
        <end position="192"/>
    </location>
</feature>
<dbReference type="InterPro" id="IPR003593">
    <property type="entry name" value="AAA+_ATPase"/>
</dbReference>
<protein>
    <recommendedName>
        <fullName evidence="1">AAA+ ATPase domain-containing protein</fullName>
    </recommendedName>
</protein>
<dbReference type="STRING" id="1618369.UV54_C0049G0014"/>
<dbReference type="Gene3D" id="3.40.50.300">
    <property type="entry name" value="P-loop containing nucleotide triphosphate hydrolases"/>
    <property type="match status" value="1"/>
</dbReference>
<dbReference type="Pfam" id="PF13173">
    <property type="entry name" value="AAA_14"/>
    <property type="match status" value="1"/>
</dbReference>
<gene>
    <name evidence="2" type="ORF">UV54_C0049G0014</name>
</gene>
<dbReference type="SMART" id="SM00382">
    <property type="entry name" value="AAA"/>
    <property type="match status" value="1"/>
</dbReference>
<dbReference type="EMBL" id="LCEW01000049">
    <property type="protein sequence ID" value="KKS78843.1"/>
    <property type="molecule type" value="Genomic_DNA"/>
</dbReference>
<evidence type="ECO:0000313" key="3">
    <source>
        <dbReference type="Proteomes" id="UP000034213"/>
    </source>
</evidence>
<dbReference type="Proteomes" id="UP000034213">
    <property type="component" value="Unassembled WGS sequence"/>
</dbReference>
<dbReference type="PANTHER" id="PTHR42990:SF1">
    <property type="entry name" value="AAA+ ATPASE DOMAIN-CONTAINING PROTEIN"/>
    <property type="match status" value="1"/>
</dbReference>
<dbReference type="SUPFAM" id="SSF52540">
    <property type="entry name" value="P-loop containing nucleoside triphosphate hydrolases"/>
    <property type="match status" value="1"/>
</dbReference>
<reference evidence="2 3" key="1">
    <citation type="journal article" date="2015" name="Nature">
        <title>rRNA introns, odd ribosomes, and small enigmatic genomes across a large radiation of phyla.</title>
        <authorList>
            <person name="Brown C.T."/>
            <person name="Hug L.A."/>
            <person name="Thomas B.C."/>
            <person name="Sharon I."/>
            <person name="Castelle C.J."/>
            <person name="Singh A."/>
            <person name="Wilkins M.J."/>
            <person name="Williams K.H."/>
            <person name="Banfield J.F."/>
        </authorList>
    </citation>
    <scope>NUCLEOTIDE SEQUENCE [LARGE SCALE GENOMIC DNA]</scope>
</reference>
<organism evidence="2 3">
    <name type="scientific">Candidatus Beckwithbacteria bacterium GW2011_GWA2_43_10</name>
    <dbReference type="NCBI Taxonomy" id="1618369"/>
    <lineage>
        <taxon>Bacteria</taxon>
        <taxon>Candidatus Beckwithiibacteriota</taxon>
    </lineage>
</organism>
<dbReference type="InterPro" id="IPR041682">
    <property type="entry name" value="AAA_14"/>
</dbReference>
<dbReference type="CDD" id="cd00009">
    <property type="entry name" value="AAA"/>
    <property type="match status" value="1"/>
</dbReference>
<accession>A0A0G1EW87</accession>
<dbReference type="PANTHER" id="PTHR42990">
    <property type="entry name" value="ATPASE"/>
    <property type="match status" value="1"/>
</dbReference>
<evidence type="ECO:0000259" key="1">
    <source>
        <dbReference type="SMART" id="SM00382"/>
    </source>
</evidence>
<proteinExistence type="predicted"/>
<dbReference type="InterPro" id="IPR027417">
    <property type="entry name" value="P-loop_NTPase"/>
</dbReference>
<sequence length="478" mass="54432">MDKLKLESFYRLWQSQLDNFLAGYLNNENKVSNPKREIFFEYFDLITRFFKNKTGEIEKINLLSGIRGVGKTTLLAQLYDEAKKSAAKSGGQIYLDVSRLAVEKISLNDFFNFYEAIKGFHWETVDEKIIIFLDEAHYDPDWGLFLKNLFDRTKNHRNILVIATGSSALKIKLNPDLVRRSLIKEIYPLKFNEFLSLKENIAAPAGLSARLAESLIAETSTEAACRLIGREQKTVNSFFAGLRPNIEEEFLLSGGFPFILKVKENKQLVYELTLGVVEKLITKDILELRRFNSETIAKITDILYLIAVSDATDYEKLCTTVKMDYRSVRSVIEALIYGGILFEAKSYGEKFVKVRKPAKLLFVSPSLRVGLLKGVVPPEIKGKLLEDYSALLFCRHFKGEVFYDSAAGGADFVLRDEKKKEKVIEIGYGVKIHGVKQVFLTAKKLKNFTAGMVISEDAELKRVGEMVIKVPLKFWLMI</sequence>
<comment type="caution">
    <text evidence="2">The sequence shown here is derived from an EMBL/GenBank/DDBJ whole genome shotgun (WGS) entry which is preliminary data.</text>
</comment>
<dbReference type="AlphaFoldDB" id="A0A0G1EW87"/>
<name>A0A0G1EW87_9BACT</name>